<feature type="region of interest" description="Disordered" evidence="1">
    <location>
        <begin position="132"/>
        <end position="151"/>
    </location>
</feature>
<feature type="compositionally biased region" description="Gly residues" evidence="1">
    <location>
        <begin position="132"/>
        <end position="149"/>
    </location>
</feature>
<accession>A0AAN6U833</accession>
<dbReference type="Proteomes" id="UP001302602">
    <property type="component" value="Unassembled WGS sequence"/>
</dbReference>
<reference evidence="2" key="1">
    <citation type="journal article" date="2023" name="Mol. Phylogenet. Evol.">
        <title>Genome-scale phylogeny and comparative genomics of the fungal order Sordariales.</title>
        <authorList>
            <person name="Hensen N."/>
            <person name="Bonometti L."/>
            <person name="Westerberg I."/>
            <person name="Brannstrom I.O."/>
            <person name="Guillou S."/>
            <person name="Cros-Aarteil S."/>
            <person name="Calhoun S."/>
            <person name="Haridas S."/>
            <person name="Kuo A."/>
            <person name="Mondo S."/>
            <person name="Pangilinan J."/>
            <person name="Riley R."/>
            <person name="LaButti K."/>
            <person name="Andreopoulos B."/>
            <person name="Lipzen A."/>
            <person name="Chen C."/>
            <person name="Yan M."/>
            <person name="Daum C."/>
            <person name="Ng V."/>
            <person name="Clum A."/>
            <person name="Steindorff A."/>
            <person name="Ohm R.A."/>
            <person name="Martin F."/>
            <person name="Silar P."/>
            <person name="Natvig D.O."/>
            <person name="Lalanne C."/>
            <person name="Gautier V."/>
            <person name="Ament-Velasquez S.L."/>
            <person name="Kruys A."/>
            <person name="Hutchinson M.I."/>
            <person name="Powell A.J."/>
            <person name="Barry K."/>
            <person name="Miller A.N."/>
            <person name="Grigoriev I.V."/>
            <person name="Debuchy R."/>
            <person name="Gladieux P."/>
            <person name="Hiltunen Thoren M."/>
            <person name="Johannesson H."/>
        </authorList>
    </citation>
    <scope>NUCLEOTIDE SEQUENCE</scope>
    <source>
        <strain evidence="2">CBS 731.68</strain>
    </source>
</reference>
<protein>
    <recommendedName>
        <fullName evidence="4">ABM domain-containing protein</fullName>
    </recommendedName>
</protein>
<evidence type="ECO:0008006" key="4">
    <source>
        <dbReference type="Google" id="ProtNLM"/>
    </source>
</evidence>
<evidence type="ECO:0000313" key="2">
    <source>
        <dbReference type="EMBL" id="KAK4128205.1"/>
    </source>
</evidence>
<evidence type="ECO:0000313" key="3">
    <source>
        <dbReference type="Proteomes" id="UP001302602"/>
    </source>
</evidence>
<reference evidence="2" key="2">
    <citation type="submission" date="2023-05" db="EMBL/GenBank/DDBJ databases">
        <authorList>
            <consortium name="Lawrence Berkeley National Laboratory"/>
            <person name="Steindorff A."/>
            <person name="Hensen N."/>
            <person name="Bonometti L."/>
            <person name="Westerberg I."/>
            <person name="Brannstrom I.O."/>
            <person name="Guillou S."/>
            <person name="Cros-Aarteil S."/>
            <person name="Calhoun S."/>
            <person name="Haridas S."/>
            <person name="Kuo A."/>
            <person name="Mondo S."/>
            <person name="Pangilinan J."/>
            <person name="Riley R."/>
            <person name="Labutti K."/>
            <person name="Andreopoulos B."/>
            <person name="Lipzen A."/>
            <person name="Chen C."/>
            <person name="Yanf M."/>
            <person name="Daum C."/>
            <person name="Ng V."/>
            <person name="Clum A."/>
            <person name="Ohm R."/>
            <person name="Martin F."/>
            <person name="Silar P."/>
            <person name="Natvig D."/>
            <person name="Lalanne C."/>
            <person name="Gautier V."/>
            <person name="Ament-Velasquez S.L."/>
            <person name="Kruys A."/>
            <person name="Hutchinson M.I."/>
            <person name="Powell A.J."/>
            <person name="Barry K."/>
            <person name="Miller A.N."/>
            <person name="Grigoriev I.V."/>
            <person name="Debuchy R."/>
            <person name="Gladieux P."/>
            <person name="Thoren M.H."/>
            <person name="Johannesson H."/>
        </authorList>
    </citation>
    <scope>NUCLEOTIDE SEQUENCE</scope>
    <source>
        <strain evidence="2">CBS 731.68</strain>
    </source>
</reference>
<keyword evidence="3" id="KW-1185">Reference proteome</keyword>
<dbReference type="RefSeq" id="XP_062651976.1">
    <property type="nucleotide sequence ID" value="XM_062791630.1"/>
</dbReference>
<dbReference type="EMBL" id="MU853223">
    <property type="protein sequence ID" value="KAK4128205.1"/>
    <property type="molecule type" value="Genomic_DNA"/>
</dbReference>
<sequence length="202" mass="21513">MSATIPSSVVVFQALSQTQAPSAAVLEELKQQSGFQRAFFGVKMEEPETGILCTEWSSVAKAARGLYCSSSLGAHETLAFAVPQAWSSVLSGPCTEVFTAFGAEDGFVENVRRFVGAVDDNPPEGYRGAAVGEGVGLTDGDGNGNGNRGGENEKLVRMVIGWTSREAHLEAKGQPGAIQDNIHELRVLRKAIDLFHVKFKAL</sequence>
<dbReference type="GeneID" id="87828399"/>
<name>A0AAN6U833_9PEZI</name>
<evidence type="ECO:0000256" key="1">
    <source>
        <dbReference type="SAM" id="MobiDB-lite"/>
    </source>
</evidence>
<gene>
    <name evidence="2" type="ORF">N657DRAFT_638629</name>
</gene>
<comment type="caution">
    <text evidence="2">The sequence shown here is derived from an EMBL/GenBank/DDBJ whole genome shotgun (WGS) entry which is preliminary data.</text>
</comment>
<dbReference type="AlphaFoldDB" id="A0AAN6U833"/>
<proteinExistence type="predicted"/>
<organism evidence="2 3">
    <name type="scientific">Parathielavia appendiculata</name>
    <dbReference type="NCBI Taxonomy" id="2587402"/>
    <lineage>
        <taxon>Eukaryota</taxon>
        <taxon>Fungi</taxon>
        <taxon>Dikarya</taxon>
        <taxon>Ascomycota</taxon>
        <taxon>Pezizomycotina</taxon>
        <taxon>Sordariomycetes</taxon>
        <taxon>Sordariomycetidae</taxon>
        <taxon>Sordariales</taxon>
        <taxon>Chaetomiaceae</taxon>
        <taxon>Parathielavia</taxon>
    </lineage>
</organism>